<evidence type="ECO:0000313" key="1">
    <source>
        <dbReference type="EMBL" id="QHT97353.1"/>
    </source>
</evidence>
<sequence>MYQKIYDPILKSFIPIQSNYGIKTLKNYIGGANVKPRFEKKLISDFMKKIDPKTKNFPHYIKDNRCIPIYKKIQIPFEIKTHNPYAGRIQYTLLEKIRLFYTNVFNIRKSMIDVKTQNTQYIYDNLIRCNIFLNKDSETPEKFKKKIDKLDEKCDKFIENASQISNEINSGEIGILAQKIRILLSKPRNTDVSQICSNFNLFHNIEDTMQNAFEDYRHLQNLIENIRTDKKIMNGNLKGFFNFTWKSIYISKNELIADFYNLNRNIDKINLKLKKYSLALKSLQKLIENPQKMINQLRVIHKKLDICINNKPQFSPFEIAFRNGWFQPRMMVKIDGLTSNVKLNGKKGKISHITPKKGYDTRIALKILNDTDWKNQSVSHVSTNKFLSGERVIIVGLKKNMLLNGIKATVSREDFENKLRIPVFYYSKGYKIKKSIKPENLISVKDAPKTFITVSIPIKNIKPI</sequence>
<name>A0A6C0J127_9ZZZZ</name>
<dbReference type="AlphaFoldDB" id="A0A6C0J127"/>
<proteinExistence type="predicted"/>
<protein>
    <submittedName>
        <fullName evidence="1">Uncharacterized protein</fullName>
    </submittedName>
</protein>
<accession>A0A6C0J127</accession>
<dbReference type="EMBL" id="MN740275">
    <property type="protein sequence ID" value="QHT97353.1"/>
    <property type="molecule type" value="Genomic_DNA"/>
</dbReference>
<reference evidence="1" key="1">
    <citation type="journal article" date="2020" name="Nature">
        <title>Giant virus diversity and host interactions through global metagenomics.</title>
        <authorList>
            <person name="Schulz F."/>
            <person name="Roux S."/>
            <person name="Paez-Espino D."/>
            <person name="Jungbluth S."/>
            <person name="Walsh D.A."/>
            <person name="Denef V.J."/>
            <person name="McMahon K.D."/>
            <person name="Konstantinidis K.T."/>
            <person name="Eloe-Fadrosh E.A."/>
            <person name="Kyrpides N.C."/>
            <person name="Woyke T."/>
        </authorList>
    </citation>
    <scope>NUCLEOTIDE SEQUENCE</scope>
    <source>
        <strain evidence="1">GVMAG-M-3300025138-11</strain>
    </source>
</reference>
<organism evidence="1">
    <name type="scientific">viral metagenome</name>
    <dbReference type="NCBI Taxonomy" id="1070528"/>
    <lineage>
        <taxon>unclassified sequences</taxon>
        <taxon>metagenomes</taxon>
        <taxon>organismal metagenomes</taxon>
    </lineage>
</organism>